<dbReference type="AlphaFoldDB" id="A0ABD2PM69"/>
<comment type="caution">
    <text evidence="2">The sequence shown here is derived from an EMBL/GenBank/DDBJ whole genome shotgun (WGS) entry which is preliminary data.</text>
</comment>
<keyword evidence="3" id="KW-1185">Reference proteome</keyword>
<evidence type="ECO:0000313" key="2">
    <source>
        <dbReference type="EMBL" id="KAL3308230.1"/>
    </source>
</evidence>
<keyword evidence="1" id="KW-0812">Transmembrane</keyword>
<sequence>MDVRSKYKRVYFSFFLYQKFPASFYFTDPVAGYQIPVLEKPVAVKSYDDCLLTCYKSVECVTFTFDSNSESMNCLTSSMFYPKISDLNKGEARMKTARMVYGSFVREQSVVDAFEILIKMPIDLKIPLEIYGTVYEHLVVQPPYLTNTQDLDIPKYYGQVYTRLTEGFCFAGYSLVPSAHSFEECSKIALKLINGRNVIGFTYSAPERICQLGYAPAMPATKKVENHFTLDVKKLFHEDGSGGQYPLSVIEAFDHDMIEILEQKINSTYECSAKCLNSILFNCVAFFMNEKDQLCILAATNKISTNVSIATGNGDVTLDLYTLQSNVVFPKYKVLGIDTRVLGLLIPFPIQTTNFAYECLGIGSKNNQTCHGYASCYDKSNKFYLAGIITNYQDWITEAKKVTKSEYTCQVYKREFMRPIGIHIDEVRVEKIQHGPSKGAVIGSSLGLFCLGFIIIGLVVFLKR</sequence>
<dbReference type="Gene3D" id="3.50.4.10">
    <property type="entry name" value="Hepatocyte Growth Factor"/>
    <property type="match status" value="1"/>
</dbReference>
<evidence type="ECO:0008006" key="4">
    <source>
        <dbReference type="Google" id="ProtNLM"/>
    </source>
</evidence>
<gene>
    <name evidence="2" type="ORF">Ciccas_013242</name>
</gene>
<evidence type="ECO:0000256" key="1">
    <source>
        <dbReference type="SAM" id="Phobius"/>
    </source>
</evidence>
<name>A0ABD2PM69_9PLAT</name>
<reference evidence="2 3" key="1">
    <citation type="submission" date="2024-11" db="EMBL/GenBank/DDBJ databases">
        <title>Adaptive evolution of stress response genes in parasites aligns with host niche diversity.</title>
        <authorList>
            <person name="Hahn C."/>
            <person name="Resl P."/>
        </authorList>
    </citation>
    <scope>NUCLEOTIDE SEQUENCE [LARGE SCALE GENOMIC DNA]</scope>
    <source>
        <strain evidence="2">EGGRZ-B1_66</strain>
        <tissue evidence="2">Body</tissue>
    </source>
</reference>
<feature type="transmembrane region" description="Helical" evidence="1">
    <location>
        <begin position="440"/>
        <end position="462"/>
    </location>
</feature>
<keyword evidence="1" id="KW-1133">Transmembrane helix</keyword>
<accession>A0ABD2PM69</accession>
<evidence type="ECO:0000313" key="3">
    <source>
        <dbReference type="Proteomes" id="UP001626550"/>
    </source>
</evidence>
<keyword evidence="1" id="KW-0472">Membrane</keyword>
<protein>
    <recommendedName>
        <fullName evidence="4">PAN-3 domain-containing protein</fullName>
    </recommendedName>
</protein>
<dbReference type="SUPFAM" id="SSF57414">
    <property type="entry name" value="Hairpin loop containing domain-like"/>
    <property type="match status" value="1"/>
</dbReference>
<dbReference type="EMBL" id="JBJKFK010005613">
    <property type="protein sequence ID" value="KAL3308230.1"/>
    <property type="molecule type" value="Genomic_DNA"/>
</dbReference>
<proteinExistence type="predicted"/>
<organism evidence="2 3">
    <name type="scientific">Cichlidogyrus casuarinus</name>
    <dbReference type="NCBI Taxonomy" id="1844966"/>
    <lineage>
        <taxon>Eukaryota</taxon>
        <taxon>Metazoa</taxon>
        <taxon>Spiralia</taxon>
        <taxon>Lophotrochozoa</taxon>
        <taxon>Platyhelminthes</taxon>
        <taxon>Monogenea</taxon>
        <taxon>Monopisthocotylea</taxon>
        <taxon>Dactylogyridea</taxon>
        <taxon>Ancyrocephalidae</taxon>
        <taxon>Cichlidogyrus</taxon>
    </lineage>
</organism>
<dbReference type="Proteomes" id="UP001626550">
    <property type="component" value="Unassembled WGS sequence"/>
</dbReference>